<protein>
    <recommendedName>
        <fullName evidence="3">glucan endo-1,3-beta-D-glucosidase</fullName>
        <ecNumber evidence="3">3.2.1.39</ecNumber>
    </recommendedName>
</protein>
<keyword evidence="12" id="KW-1185">Reference proteome</keyword>
<feature type="chain" id="PRO_5038864639" description="glucan endo-1,3-beta-D-glucosidase" evidence="9">
    <location>
        <begin position="25"/>
        <end position="658"/>
    </location>
</feature>
<evidence type="ECO:0000256" key="1">
    <source>
        <dbReference type="ARBA" id="ARBA00000382"/>
    </source>
</evidence>
<sequence>MTRRPFIAALVVVVAALTGCTASAPPPVAATTPAAVELLPAERNPAAAPLRLAEDLIPPTNRWFSSLVFSEVPLPVFPFPLAFAPTPTGFSLDLPTVAVTADSIATPFSGGLAVDLGAATFTVTAYDEVAVTLTYADADGAAIADVTIAEGWPAVGVTARRALPIAFGGSLASAGDGAWTMKADGTAFAVVAANAEARGDALEIPAGESAQVSALPVDAEPATWIAAFGDPVAGAVTSFEASATRGGEAASTRLEYTGTAGTVLVPFPGMAAAGACDLGSYDTAYGQVDACRGTTLERRVARISPRASFDLTGLDGEAHGELVDQLSADLAGTGDAPEDTYFGGKALARLATLLALARSLGEDDLAERAADLLEAGLGPWAQVDGCAARDERCFAYDARLHTVVGREPSFGSEEGNDHHFHYGHFLFAAGVLAEERPEAVEMLRPVMDLLAADIAAGGDPLPGLRVFDPYRGHSWASGLSPFADGNNQESSSEAVAAWNGLALWAAAAGNADLRERAEWLLSGEADSARRLWLEPTGLPDGYAHTVVSLTWGAKRDHATWFSDEPSAILGIQLLPVSPIGLQYLAGDPRRVALNVAGAGGESAFGGPLGDYVLLYSALAGPAALDRAEELARERASWDDGLSRSAALAWLAAVRLRSG</sequence>
<dbReference type="InterPro" id="IPR005200">
    <property type="entry name" value="Endo-beta-glucanase"/>
</dbReference>
<dbReference type="InterPro" id="IPR040720">
    <property type="entry name" value="GH81_C"/>
</dbReference>
<organism evidence="11 12">
    <name type="scientific">Microbacterium saccharophilum</name>
    <dbReference type="NCBI Taxonomy" id="1213358"/>
    <lineage>
        <taxon>Bacteria</taxon>
        <taxon>Bacillati</taxon>
        <taxon>Actinomycetota</taxon>
        <taxon>Actinomycetes</taxon>
        <taxon>Micrococcales</taxon>
        <taxon>Microbacteriaceae</taxon>
        <taxon>Microbacterium</taxon>
    </lineage>
</organism>
<accession>A0A5C8I5G5</accession>
<dbReference type="PANTHER" id="PTHR31983:SF0">
    <property type="entry name" value="GLUCAN ENDO-1,3-BETA-D-GLUCOSIDASE 2"/>
    <property type="match status" value="1"/>
</dbReference>
<evidence type="ECO:0000256" key="9">
    <source>
        <dbReference type="SAM" id="SignalP"/>
    </source>
</evidence>
<keyword evidence="7" id="KW-0961">Cell wall biogenesis/degradation</keyword>
<keyword evidence="6" id="KW-0326">Glycosidase</keyword>
<evidence type="ECO:0000256" key="2">
    <source>
        <dbReference type="ARBA" id="ARBA00010730"/>
    </source>
</evidence>
<keyword evidence="8" id="KW-0624">Polysaccharide degradation</keyword>
<evidence type="ECO:0000313" key="11">
    <source>
        <dbReference type="EMBL" id="TXK14288.1"/>
    </source>
</evidence>
<evidence type="ECO:0000259" key="10">
    <source>
        <dbReference type="Pfam" id="PF17652"/>
    </source>
</evidence>
<dbReference type="GO" id="GO:0042973">
    <property type="term" value="F:glucan endo-1,3-beta-D-glucosidase activity"/>
    <property type="evidence" value="ECO:0007669"/>
    <property type="project" value="UniProtKB-EC"/>
</dbReference>
<evidence type="ECO:0000256" key="5">
    <source>
        <dbReference type="ARBA" id="ARBA00023277"/>
    </source>
</evidence>
<dbReference type="PROSITE" id="PS52008">
    <property type="entry name" value="GH81"/>
    <property type="match status" value="1"/>
</dbReference>
<evidence type="ECO:0000256" key="8">
    <source>
        <dbReference type="ARBA" id="ARBA00023326"/>
    </source>
</evidence>
<reference evidence="11 12" key="1">
    <citation type="submission" date="2019-08" db="EMBL/GenBank/DDBJ databases">
        <authorList>
            <person name="Dong K."/>
        </authorList>
    </citation>
    <scope>NUCLEOTIDE SEQUENCE [LARGE SCALE GENOMIC DNA]</scope>
    <source>
        <strain evidence="11 12">K-1</strain>
    </source>
</reference>
<proteinExistence type="inferred from homology"/>
<keyword evidence="4" id="KW-0378">Hydrolase</keyword>
<dbReference type="GO" id="GO:0052861">
    <property type="term" value="F:endo-1,3(4)-beta-glucanase activity"/>
    <property type="evidence" value="ECO:0007669"/>
    <property type="project" value="InterPro"/>
</dbReference>
<dbReference type="Pfam" id="PF17652">
    <property type="entry name" value="Glyco_hydro81C"/>
    <property type="match status" value="1"/>
</dbReference>
<evidence type="ECO:0000256" key="7">
    <source>
        <dbReference type="ARBA" id="ARBA00023316"/>
    </source>
</evidence>
<dbReference type="PROSITE" id="PS51257">
    <property type="entry name" value="PROKAR_LIPOPROTEIN"/>
    <property type="match status" value="1"/>
</dbReference>
<feature type="domain" description="Glycosyl hydrolase family 81 C-terminal" evidence="10">
    <location>
        <begin position="326"/>
        <end position="580"/>
    </location>
</feature>
<comment type="caution">
    <text evidence="11">The sequence shown here is derived from an EMBL/GenBank/DDBJ whole genome shotgun (WGS) entry which is preliminary data.</text>
</comment>
<evidence type="ECO:0000256" key="4">
    <source>
        <dbReference type="ARBA" id="ARBA00022801"/>
    </source>
</evidence>
<dbReference type="PANTHER" id="PTHR31983">
    <property type="entry name" value="ENDO-1,3(4)-BETA-GLUCANASE 1"/>
    <property type="match status" value="1"/>
</dbReference>
<keyword evidence="5" id="KW-0119">Carbohydrate metabolism</keyword>
<comment type="similarity">
    <text evidence="2">Belongs to the glycosyl hydrolase 81 family.</text>
</comment>
<dbReference type="OrthoDB" id="5480482at2"/>
<gene>
    <name evidence="11" type="ORF">FVP74_06885</name>
</gene>
<evidence type="ECO:0000313" key="12">
    <source>
        <dbReference type="Proteomes" id="UP000321949"/>
    </source>
</evidence>
<feature type="signal peptide" evidence="9">
    <location>
        <begin position="1"/>
        <end position="24"/>
    </location>
</feature>
<evidence type="ECO:0000256" key="6">
    <source>
        <dbReference type="ARBA" id="ARBA00023295"/>
    </source>
</evidence>
<evidence type="ECO:0000256" key="3">
    <source>
        <dbReference type="ARBA" id="ARBA00012780"/>
    </source>
</evidence>
<dbReference type="Proteomes" id="UP000321949">
    <property type="component" value="Unassembled WGS sequence"/>
</dbReference>
<name>A0A5C8I5G5_9MICO</name>
<dbReference type="EC" id="3.2.1.39" evidence="3"/>
<comment type="catalytic activity">
    <reaction evidence="1">
        <text>Hydrolysis of (1-&gt;3)-beta-D-glucosidic linkages in (1-&gt;3)-beta-D-glucans.</text>
        <dbReference type="EC" id="3.2.1.39"/>
    </reaction>
</comment>
<keyword evidence="9" id="KW-0732">Signal</keyword>
<dbReference type="RefSeq" id="WP_147049423.1">
    <property type="nucleotide sequence ID" value="NZ_BKAH01000001.1"/>
</dbReference>
<dbReference type="AlphaFoldDB" id="A0A5C8I5G5"/>
<dbReference type="GO" id="GO:0071555">
    <property type="term" value="P:cell wall organization"/>
    <property type="evidence" value="ECO:0007669"/>
    <property type="project" value="UniProtKB-KW"/>
</dbReference>
<dbReference type="EMBL" id="VRSX01000002">
    <property type="protein sequence ID" value="TXK14288.1"/>
    <property type="molecule type" value="Genomic_DNA"/>
</dbReference>
<dbReference type="GO" id="GO:0000272">
    <property type="term" value="P:polysaccharide catabolic process"/>
    <property type="evidence" value="ECO:0007669"/>
    <property type="project" value="UniProtKB-KW"/>
</dbReference>